<feature type="chain" id="PRO_5042810763" evidence="2">
    <location>
        <begin position="25"/>
        <end position="87"/>
    </location>
</feature>
<gene>
    <name evidence="3" type="ORF">PMAYCL1PPCAC_14662</name>
</gene>
<organism evidence="3 4">
    <name type="scientific">Pristionchus mayeri</name>
    <dbReference type="NCBI Taxonomy" id="1317129"/>
    <lineage>
        <taxon>Eukaryota</taxon>
        <taxon>Metazoa</taxon>
        <taxon>Ecdysozoa</taxon>
        <taxon>Nematoda</taxon>
        <taxon>Chromadorea</taxon>
        <taxon>Rhabditida</taxon>
        <taxon>Rhabditina</taxon>
        <taxon>Diplogasteromorpha</taxon>
        <taxon>Diplogasteroidea</taxon>
        <taxon>Neodiplogasteridae</taxon>
        <taxon>Pristionchus</taxon>
    </lineage>
</organism>
<feature type="region of interest" description="Disordered" evidence="1">
    <location>
        <begin position="34"/>
        <end position="54"/>
    </location>
</feature>
<evidence type="ECO:0000256" key="1">
    <source>
        <dbReference type="SAM" id="MobiDB-lite"/>
    </source>
</evidence>
<name>A0AAN4ZN71_9BILA</name>
<keyword evidence="2" id="KW-0732">Signal</keyword>
<dbReference type="AlphaFoldDB" id="A0AAN4ZN71"/>
<evidence type="ECO:0000256" key="2">
    <source>
        <dbReference type="SAM" id="SignalP"/>
    </source>
</evidence>
<feature type="compositionally biased region" description="Polar residues" evidence="1">
    <location>
        <begin position="36"/>
        <end position="54"/>
    </location>
</feature>
<comment type="caution">
    <text evidence="3">The sequence shown here is derived from an EMBL/GenBank/DDBJ whole genome shotgun (WGS) entry which is preliminary data.</text>
</comment>
<keyword evidence="4" id="KW-1185">Reference proteome</keyword>
<feature type="signal peptide" evidence="2">
    <location>
        <begin position="1"/>
        <end position="24"/>
    </location>
</feature>
<reference evidence="4" key="1">
    <citation type="submission" date="2022-10" db="EMBL/GenBank/DDBJ databases">
        <title>Genome assembly of Pristionchus species.</title>
        <authorList>
            <person name="Yoshida K."/>
            <person name="Sommer R.J."/>
        </authorList>
    </citation>
    <scope>NUCLEOTIDE SEQUENCE [LARGE SCALE GENOMIC DNA]</scope>
    <source>
        <strain evidence="4">RS5460</strain>
    </source>
</reference>
<proteinExistence type="predicted"/>
<feature type="non-terminal residue" evidence="3">
    <location>
        <position position="1"/>
    </location>
</feature>
<evidence type="ECO:0000313" key="4">
    <source>
        <dbReference type="Proteomes" id="UP001328107"/>
    </source>
</evidence>
<dbReference type="Proteomes" id="UP001328107">
    <property type="component" value="Unassembled WGS sequence"/>
</dbReference>
<evidence type="ECO:0000313" key="3">
    <source>
        <dbReference type="EMBL" id="GMR44467.1"/>
    </source>
</evidence>
<protein>
    <submittedName>
        <fullName evidence="3">Uncharacterized protein</fullName>
    </submittedName>
</protein>
<sequence>QPATSMLRTFRMFLLLVFLLLTNAAVFRKDHVLSKPGQTGNSNAQSSKPLATTCPPFTTINRRRLVRRMSQDELEMMISDGCGLRFG</sequence>
<dbReference type="EMBL" id="BTRK01000003">
    <property type="protein sequence ID" value="GMR44467.1"/>
    <property type="molecule type" value="Genomic_DNA"/>
</dbReference>
<accession>A0AAN4ZN71</accession>